<keyword evidence="7 12" id="KW-0472">Membrane</keyword>
<feature type="transmembrane region" description="Helical" evidence="12">
    <location>
        <begin position="745"/>
        <end position="767"/>
    </location>
</feature>
<evidence type="ECO:0000256" key="9">
    <source>
        <dbReference type="ARBA" id="ARBA00066964"/>
    </source>
</evidence>
<feature type="transmembrane region" description="Helical" evidence="12">
    <location>
        <begin position="341"/>
        <end position="361"/>
    </location>
</feature>
<feature type="transmembrane region" description="Helical" evidence="12">
    <location>
        <begin position="367"/>
        <end position="389"/>
    </location>
</feature>
<dbReference type="PANTHER" id="PTHR43867">
    <property type="entry name" value="CELLULOSE SYNTHASE CATALYTIC SUBUNIT A [UDP-FORMING]"/>
    <property type="match status" value="1"/>
</dbReference>
<dbReference type="Gene3D" id="3.20.20.80">
    <property type="entry name" value="Glycosidases"/>
    <property type="match status" value="1"/>
</dbReference>
<dbReference type="InterPro" id="IPR050321">
    <property type="entry name" value="Glycosyltr_2/OpgH_subfam"/>
</dbReference>
<dbReference type="FunFam" id="3.90.550.10:FF:000164">
    <property type="entry name" value="Beta-(1-3)-glucosyl transferase"/>
    <property type="match status" value="1"/>
</dbReference>
<dbReference type="InterPro" id="IPR029044">
    <property type="entry name" value="Nucleotide-diphossugar_trans"/>
</dbReference>
<dbReference type="EMBL" id="LPWD01000420">
    <property type="protein sequence ID" value="ODS02037.1"/>
    <property type="molecule type" value="Genomic_DNA"/>
</dbReference>
<feature type="transmembrane region" description="Helical" evidence="12">
    <location>
        <begin position="678"/>
        <end position="707"/>
    </location>
</feature>
<sequence length="875" mass="97323">MRNVLVACVVVCAAALHACVWFALQDRVIPPDAKGTLASVSFSPINPDLDGQVDETTEAQIRSDLEAIAPYTRTVRTYGSTDGLELVPKLAAEYGLRVTLGAWIDEREEHNEQEIESAIALTKEHRNIDSVIVGNETIYRQRSEEADAVKDLIEKIQRVKQAVSVPVSTAEVWDIWLDHPELVSAVDYIAVHILPYWEGLPGEAAVDHAMNVYRQLREAYPGKHIVIAEFGWPSAGLNRKDAVPGQLMQAEIIRDFLTRADAMGIDYSIIEAFDQPWKTFEGSAGPYWGLFNADREPKFSFTGTVETPNLTRNLITALAIGLLLSLAIFAIPGVRLIQAAVLAATAQGVGAWSAAVANYWLMHYFVLGSQVAMVAGAVLLLPLVLIIMWRIDELAAFTFGAKPARLLQRREAAPARTPLVSIHVPAYREPPDMLRQTLDSVAKLDWPNFECIVIINNTPDPALWEPIEEHCRHLGSRFKFIREDNLSGFKAGALRLALEQTAPEAEIIGVIDADYVVHPDWLKDLVPAVEDPQVGLVQAPQDHRDGNRTITKAIMNSEYAGFFDIGMVRRNEANAIVTHGTMCLLRREALHDAGNWSSDTIVEDTDLGLTLLERGWRAHYTRCRYGWGLLPSDFAAYKQQRHRWAYGGTQLIKKHWRAFLPGGSRLTPQQRTQFLSGWVTWLAAEAVGVLIAILNLIWMPLVAFLGIAVPQSVLLLPVLATFCVMLCHFMVLYRTCVRAPIFTSFGAALSAMALQLTVGRAVVEGFIKDGLPFARTAKGVGNWSVKFPAFWEAILGSLLLIGSLTLYLTNDQQVFEISVFSVVMLVQSLPFMAAVAIALLERSPLNRFSTWRRLASRSTYVMRFPRGPRPRLIHR</sequence>
<dbReference type="GO" id="GO:0005886">
    <property type="term" value="C:plasma membrane"/>
    <property type="evidence" value="ECO:0007669"/>
    <property type="project" value="TreeGrafter"/>
</dbReference>
<evidence type="ECO:0000256" key="7">
    <source>
        <dbReference type="ARBA" id="ARBA00023136"/>
    </source>
</evidence>
<dbReference type="EC" id="2.4.1.336" evidence="9"/>
<dbReference type="PANTHER" id="PTHR43867:SF4">
    <property type="entry name" value="BETA-(1-3)-GLUCOSYL TRANSFERASE"/>
    <property type="match status" value="1"/>
</dbReference>
<name>A0A1E3WAB1_9HYPH</name>
<evidence type="ECO:0000313" key="14">
    <source>
        <dbReference type="EMBL" id="ODS02037.1"/>
    </source>
</evidence>
<dbReference type="SUPFAM" id="SSF53448">
    <property type="entry name" value="Nucleotide-diphospho-sugar transferases"/>
    <property type="match status" value="1"/>
</dbReference>
<dbReference type="RefSeq" id="WP_069624777.1">
    <property type="nucleotide sequence ID" value="NZ_LPWD01000420.1"/>
</dbReference>
<keyword evidence="2" id="KW-0328">Glycosyltransferase</keyword>
<evidence type="ECO:0000256" key="5">
    <source>
        <dbReference type="ARBA" id="ARBA00022842"/>
    </source>
</evidence>
<organism evidence="14 15">
    <name type="scientific">Methyloceanibacter marginalis</name>
    <dbReference type="NCBI Taxonomy" id="1774971"/>
    <lineage>
        <taxon>Bacteria</taxon>
        <taxon>Pseudomonadati</taxon>
        <taxon>Pseudomonadota</taxon>
        <taxon>Alphaproteobacteria</taxon>
        <taxon>Hyphomicrobiales</taxon>
        <taxon>Hyphomicrobiaceae</taxon>
        <taxon>Methyloceanibacter</taxon>
    </lineage>
</organism>
<evidence type="ECO:0000313" key="15">
    <source>
        <dbReference type="Proteomes" id="UP000095042"/>
    </source>
</evidence>
<evidence type="ECO:0000256" key="13">
    <source>
        <dbReference type="SAM" id="SignalP"/>
    </source>
</evidence>
<dbReference type="Proteomes" id="UP000095042">
    <property type="component" value="Unassembled WGS sequence"/>
</dbReference>
<dbReference type="SUPFAM" id="SSF51445">
    <property type="entry name" value="(Trans)glycosidases"/>
    <property type="match status" value="1"/>
</dbReference>
<comment type="catalytic activity">
    <reaction evidence="8">
        <text>a 1,2-diacyl-sn-glycerol + UDP-alpha-D-glucose = a 1,2-diacyl-3-O-(beta-D-glucopyranosyl)-sn-glycerol + UDP + H(+)</text>
        <dbReference type="Rhea" id="RHEA:17285"/>
        <dbReference type="ChEBI" id="CHEBI:15378"/>
        <dbReference type="ChEBI" id="CHEBI:17815"/>
        <dbReference type="ChEBI" id="CHEBI:58223"/>
        <dbReference type="ChEBI" id="CHEBI:58885"/>
        <dbReference type="ChEBI" id="CHEBI:75799"/>
        <dbReference type="EC" id="2.4.1.336"/>
    </reaction>
</comment>
<comment type="subcellular location">
    <subcellularLocation>
        <location evidence="1">Membrane</location>
        <topology evidence="1">Multi-pass membrane protein</topology>
    </subcellularLocation>
</comment>
<protein>
    <recommendedName>
        <fullName evidence="10">Beta-monoglucosyldiacylglycerol synthase</fullName>
        <ecNumber evidence="9">2.4.1.336</ecNumber>
    </recommendedName>
    <alternativeName>
        <fullName evidence="11">UDP-glucose:1,2-diacylglycerol 3-beta-D-glucosyltransferase</fullName>
    </alternativeName>
</protein>
<proteinExistence type="predicted"/>
<feature type="signal peptide" evidence="13">
    <location>
        <begin position="1"/>
        <end position="23"/>
    </location>
</feature>
<dbReference type="AlphaFoldDB" id="A0A1E3WAB1"/>
<feature type="transmembrane region" description="Helical" evidence="12">
    <location>
        <begin position="713"/>
        <end position="733"/>
    </location>
</feature>
<accession>A0A1E3WAB1</accession>
<feature type="transmembrane region" description="Helical" evidence="12">
    <location>
        <begin position="787"/>
        <end position="807"/>
    </location>
</feature>
<reference evidence="14 15" key="1">
    <citation type="journal article" date="2016" name="Environ. Microbiol.">
        <title>New Methyloceanibacter diversity from North Sea sediments includes methanotroph containing solely the soluble methane monooxygenase.</title>
        <authorList>
            <person name="Vekeman B."/>
            <person name="Kerckhof F.M."/>
            <person name="Cremers G."/>
            <person name="de Vos P."/>
            <person name="Vandamme P."/>
            <person name="Boon N."/>
            <person name="Op den Camp H.J."/>
            <person name="Heylen K."/>
        </authorList>
    </citation>
    <scope>NUCLEOTIDE SEQUENCE [LARGE SCALE GENOMIC DNA]</scope>
    <source>
        <strain evidence="14 15">R-67177</strain>
    </source>
</reference>
<evidence type="ECO:0000256" key="4">
    <source>
        <dbReference type="ARBA" id="ARBA00022692"/>
    </source>
</evidence>
<evidence type="ECO:0000256" key="10">
    <source>
        <dbReference type="ARBA" id="ARBA00068721"/>
    </source>
</evidence>
<evidence type="ECO:0000256" key="12">
    <source>
        <dbReference type="SAM" id="Phobius"/>
    </source>
</evidence>
<comment type="caution">
    <text evidence="14">The sequence shown here is derived from an EMBL/GenBank/DDBJ whole genome shotgun (WGS) entry which is preliminary data.</text>
</comment>
<dbReference type="InterPro" id="IPR017853">
    <property type="entry name" value="GH"/>
</dbReference>
<keyword evidence="3 14" id="KW-0808">Transferase</keyword>
<evidence type="ECO:0000256" key="3">
    <source>
        <dbReference type="ARBA" id="ARBA00022679"/>
    </source>
</evidence>
<keyword evidence="5" id="KW-0460">Magnesium</keyword>
<evidence type="ECO:0000256" key="8">
    <source>
        <dbReference type="ARBA" id="ARBA00053004"/>
    </source>
</evidence>
<feature type="transmembrane region" description="Helical" evidence="12">
    <location>
        <begin position="314"/>
        <end position="334"/>
    </location>
</feature>
<dbReference type="Gene3D" id="3.90.550.10">
    <property type="entry name" value="Spore Coat Polysaccharide Biosynthesis Protein SpsA, Chain A"/>
    <property type="match status" value="1"/>
</dbReference>
<dbReference type="Pfam" id="PF13641">
    <property type="entry name" value="Glyco_tranf_2_3"/>
    <property type="match status" value="1"/>
</dbReference>
<evidence type="ECO:0000256" key="6">
    <source>
        <dbReference type="ARBA" id="ARBA00022989"/>
    </source>
</evidence>
<evidence type="ECO:0000256" key="11">
    <source>
        <dbReference type="ARBA" id="ARBA00078564"/>
    </source>
</evidence>
<keyword evidence="15" id="KW-1185">Reference proteome</keyword>
<evidence type="ECO:0000256" key="2">
    <source>
        <dbReference type="ARBA" id="ARBA00022676"/>
    </source>
</evidence>
<feature type="transmembrane region" description="Helical" evidence="12">
    <location>
        <begin position="819"/>
        <end position="840"/>
    </location>
</feature>
<dbReference type="OrthoDB" id="9806824at2"/>
<keyword evidence="4 12" id="KW-0812">Transmembrane</keyword>
<keyword evidence="13" id="KW-0732">Signal</keyword>
<evidence type="ECO:0000256" key="1">
    <source>
        <dbReference type="ARBA" id="ARBA00004141"/>
    </source>
</evidence>
<gene>
    <name evidence="14" type="ORF">AUC71_02700</name>
</gene>
<dbReference type="GO" id="GO:0016758">
    <property type="term" value="F:hexosyltransferase activity"/>
    <property type="evidence" value="ECO:0007669"/>
    <property type="project" value="TreeGrafter"/>
</dbReference>
<keyword evidence="6 12" id="KW-1133">Transmembrane helix</keyword>
<feature type="chain" id="PRO_5009139173" description="Beta-monoglucosyldiacylglycerol synthase" evidence="13">
    <location>
        <begin position="24"/>
        <end position="875"/>
    </location>
</feature>